<evidence type="ECO:0000256" key="7">
    <source>
        <dbReference type="ARBA" id="ARBA00022989"/>
    </source>
</evidence>
<dbReference type="AlphaFoldDB" id="A0A2B4RW94"/>
<feature type="transmembrane region" description="Helical" evidence="9">
    <location>
        <begin position="357"/>
        <end position="379"/>
    </location>
</feature>
<evidence type="ECO:0000256" key="2">
    <source>
        <dbReference type="ARBA" id="ARBA00009726"/>
    </source>
</evidence>
<evidence type="ECO:0000313" key="11">
    <source>
        <dbReference type="EMBL" id="PFX22724.1"/>
    </source>
</evidence>
<dbReference type="Proteomes" id="UP000225706">
    <property type="component" value="Unassembled WGS sequence"/>
</dbReference>
<evidence type="ECO:0000256" key="5">
    <source>
        <dbReference type="ARBA" id="ARBA00022741"/>
    </source>
</evidence>
<feature type="transmembrane region" description="Helical" evidence="9">
    <location>
        <begin position="273"/>
        <end position="293"/>
    </location>
</feature>
<keyword evidence="7 9" id="KW-1133">Transmembrane helix</keyword>
<dbReference type="InterPro" id="IPR036640">
    <property type="entry name" value="ABC1_TM_sf"/>
</dbReference>
<protein>
    <submittedName>
        <fullName evidence="11">Multidrug resistance-associated protein 4</fullName>
    </submittedName>
</protein>
<evidence type="ECO:0000256" key="6">
    <source>
        <dbReference type="ARBA" id="ARBA00022840"/>
    </source>
</evidence>
<dbReference type="InterPro" id="IPR003439">
    <property type="entry name" value="ABC_transporter-like_ATP-bd"/>
</dbReference>
<dbReference type="SUPFAM" id="SSF52540">
    <property type="entry name" value="P-loop containing nucleoside triphosphate hydrolases"/>
    <property type="match status" value="1"/>
</dbReference>
<dbReference type="Gene3D" id="3.40.50.300">
    <property type="entry name" value="P-loop containing nucleotide triphosphate hydrolases"/>
    <property type="match status" value="1"/>
</dbReference>
<feature type="transmembrane region" description="Helical" evidence="9">
    <location>
        <begin position="127"/>
        <end position="149"/>
    </location>
</feature>
<keyword evidence="4 9" id="KW-0812">Transmembrane</keyword>
<dbReference type="SUPFAM" id="SSF90123">
    <property type="entry name" value="ABC transporter transmembrane region"/>
    <property type="match status" value="1"/>
</dbReference>
<dbReference type="EMBL" id="LSMT01000231">
    <property type="protein sequence ID" value="PFX22724.1"/>
    <property type="molecule type" value="Genomic_DNA"/>
</dbReference>
<dbReference type="STRING" id="50429.A0A2B4RW94"/>
<reference evidence="12" key="1">
    <citation type="journal article" date="2017" name="bioRxiv">
        <title>Comparative analysis of the genomes of Stylophora pistillata and Acropora digitifera provides evidence for extensive differences between species of corals.</title>
        <authorList>
            <person name="Voolstra C.R."/>
            <person name="Li Y."/>
            <person name="Liew Y.J."/>
            <person name="Baumgarten S."/>
            <person name="Zoccola D."/>
            <person name="Flot J.-F."/>
            <person name="Tambutte S."/>
            <person name="Allemand D."/>
            <person name="Aranda M."/>
        </authorList>
    </citation>
    <scope>NUCLEOTIDE SEQUENCE [LARGE SCALE GENOMIC DNA]</scope>
</reference>
<feature type="transmembrane region" description="Helical" evidence="9">
    <location>
        <begin position="246"/>
        <end position="267"/>
    </location>
</feature>
<name>A0A2B4RW94_STYPI</name>
<feature type="transmembrane region" description="Helical" evidence="9">
    <location>
        <begin position="90"/>
        <end position="115"/>
    </location>
</feature>
<dbReference type="PANTHER" id="PTHR24223">
    <property type="entry name" value="ATP-BINDING CASSETTE SUB-FAMILY C"/>
    <property type="match status" value="1"/>
</dbReference>
<comment type="subcellular location">
    <subcellularLocation>
        <location evidence="1">Membrane</location>
        <topology evidence="1">Multi-pass membrane protein</topology>
    </subcellularLocation>
</comment>
<evidence type="ECO:0000313" key="12">
    <source>
        <dbReference type="Proteomes" id="UP000225706"/>
    </source>
</evidence>
<dbReference type="Pfam" id="PF00664">
    <property type="entry name" value="ABC_membrane"/>
    <property type="match status" value="1"/>
</dbReference>
<evidence type="ECO:0000259" key="10">
    <source>
        <dbReference type="PROSITE" id="PS50929"/>
    </source>
</evidence>
<comment type="similarity">
    <text evidence="2">Belongs to the ABC transporter superfamily. ABCC family. Conjugate transporter (TC 3.A.1.208) subfamily.</text>
</comment>
<dbReference type="GO" id="GO:0005524">
    <property type="term" value="F:ATP binding"/>
    <property type="evidence" value="ECO:0007669"/>
    <property type="project" value="UniProtKB-KW"/>
</dbReference>
<dbReference type="Gene3D" id="1.20.1560.10">
    <property type="entry name" value="ABC transporter type 1, transmembrane domain"/>
    <property type="match status" value="1"/>
</dbReference>
<dbReference type="InterPro" id="IPR050173">
    <property type="entry name" value="ABC_transporter_C-like"/>
</dbReference>
<dbReference type="Pfam" id="PF00005">
    <property type="entry name" value="ABC_tran"/>
    <property type="match status" value="1"/>
</dbReference>
<evidence type="ECO:0000256" key="3">
    <source>
        <dbReference type="ARBA" id="ARBA00022448"/>
    </source>
</evidence>
<evidence type="ECO:0000256" key="8">
    <source>
        <dbReference type="ARBA" id="ARBA00023136"/>
    </source>
</evidence>
<evidence type="ECO:0000256" key="4">
    <source>
        <dbReference type="ARBA" id="ARBA00022692"/>
    </source>
</evidence>
<keyword evidence="6" id="KW-0067">ATP-binding</keyword>
<dbReference type="OrthoDB" id="5967058at2759"/>
<dbReference type="GO" id="GO:0016887">
    <property type="term" value="F:ATP hydrolysis activity"/>
    <property type="evidence" value="ECO:0007669"/>
    <property type="project" value="InterPro"/>
</dbReference>
<evidence type="ECO:0000256" key="1">
    <source>
        <dbReference type="ARBA" id="ARBA00004141"/>
    </source>
</evidence>
<dbReference type="PANTHER" id="PTHR24223:SF456">
    <property type="entry name" value="MULTIDRUG RESISTANCE-ASSOCIATED PROTEIN LETHAL(2)03659"/>
    <property type="match status" value="1"/>
</dbReference>
<proteinExistence type="inferred from homology"/>
<dbReference type="InterPro" id="IPR027417">
    <property type="entry name" value="P-loop_NTPase"/>
</dbReference>
<dbReference type="PROSITE" id="PS50929">
    <property type="entry name" value="ABC_TM1F"/>
    <property type="match status" value="1"/>
</dbReference>
<dbReference type="GO" id="GO:0016020">
    <property type="term" value="C:membrane"/>
    <property type="evidence" value="ECO:0007669"/>
    <property type="project" value="UniProtKB-SubCell"/>
</dbReference>
<organism evidence="11 12">
    <name type="scientific">Stylophora pistillata</name>
    <name type="common">Smooth cauliflower coral</name>
    <dbReference type="NCBI Taxonomy" id="50429"/>
    <lineage>
        <taxon>Eukaryota</taxon>
        <taxon>Metazoa</taxon>
        <taxon>Cnidaria</taxon>
        <taxon>Anthozoa</taxon>
        <taxon>Hexacorallia</taxon>
        <taxon>Scleractinia</taxon>
        <taxon>Astrocoeniina</taxon>
        <taxon>Pocilloporidae</taxon>
        <taxon>Stylophora</taxon>
    </lineage>
</organism>
<keyword evidence="8 9" id="KW-0472">Membrane</keyword>
<dbReference type="GO" id="GO:0140359">
    <property type="term" value="F:ABC-type transporter activity"/>
    <property type="evidence" value="ECO:0007669"/>
    <property type="project" value="InterPro"/>
</dbReference>
<comment type="caution">
    <text evidence="11">The sequence shown here is derived from an EMBL/GenBank/DDBJ whole genome shotgun (WGS) entry which is preliminary data.</text>
</comment>
<accession>A0A2B4RW94</accession>
<evidence type="ECO:0000256" key="9">
    <source>
        <dbReference type="SAM" id="Phobius"/>
    </source>
</evidence>
<keyword evidence="12" id="KW-1185">Reference proteome</keyword>
<feature type="domain" description="ABC transmembrane type-1" evidence="10">
    <location>
        <begin position="261"/>
        <end position="375"/>
    </location>
</feature>
<keyword evidence="3" id="KW-0813">Transport</keyword>
<keyword evidence="5" id="KW-0547">Nucleotide-binding</keyword>
<dbReference type="FunFam" id="3.40.50.300:FF:003838">
    <property type="entry name" value="ATP-dependent bile acid permease, putative"/>
    <property type="match status" value="1"/>
</dbReference>
<dbReference type="InterPro" id="IPR011527">
    <property type="entry name" value="ABC1_TM_dom"/>
</dbReference>
<sequence length="608" mass="68920">MALWRNTCMTTLMCVNRIRKMVLLLNRTDLFQYTTGPRIERCSETQRNYDSGGSPFHCGLFHSHAHSNDINPVFYWLARDEITLIRKKNAVLSIVASLEYASVPLAMMVSVITLVLTGQLLTPVHVFMLLCFINVARMSACFYVPYGFLDAYEAYVSLKRIEDFLLFKDLPRIEHKNLLKGTTDASQKGKSNLKRAPPYKQDIRVCRRDQLVRPDSLSVSILKSKENKGYSGFILQDIEFSTVSQGLAVITGSVGSGKSSLLLAITATATNPWPLFIANPVAVIIVYICKYYLKTCRQLKRLESINRSPVYSHISETLNGLETIRTRGRQRNFVEQFYRYQDVHLQSYITVLAGERWLGVHWSVLVLLLMCAVALSTILTSQDAALAGLEIAYIFLSFEQMAVSVRKTSEVESYMTSVERVITYTEIENEPGYRAQRAPPEHWPLEGNITFQDVSMRYYSRGPRVLKKVDLQIKGGMNVGVAGRTGAGKSSLVAALQRMPEAQGVIMIDNVPIKEINLQKTRRCISVLDQSPVLFSGSLRKNLDLMEQFRDQDLWRALEDVQSKELVERLEGRLDHQLLEHGANFSLGERQLICLARVLLDQSRIIIL</sequence>
<gene>
    <name evidence="11" type="primary">ABCC4</name>
    <name evidence="11" type="ORF">AWC38_SpisGene12735</name>
</gene>